<dbReference type="Pfam" id="PF00069">
    <property type="entry name" value="Pkinase"/>
    <property type="match status" value="1"/>
</dbReference>
<feature type="domain" description="Protein kinase" evidence="3">
    <location>
        <begin position="26"/>
        <end position="305"/>
    </location>
</feature>
<dbReference type="PANTHER" id="PTHR24346:SF30">
    <property type="entry name" value="MATERNAL EMBRYONIC LEUCINE ZIPPER KINASE"/>
    <property type="match status" value="1"/>
</dbReference>
<keyword evidence="5" id="KW-1185">Reference proteome</keyword>
<dbReference type="InterPro" id="IPR000719">
    <property type="entry name" value="Prot_kinase_dom"/>
</dbReference>
<reference evidence="5" key="1">
    <citation type="journal article" date="2013" name="Nature">
        <title>Pan genome of the phytoplankton Emiliania underpins its global distribution.</title>
        <authorList>
            <person name="Read B.A."/>
            <person name="Kegel J."/>
            <person name="Klute M.J."/>
            <person name="Kuo A."/>
            <person name="Lefebvre S.C."/>
            <person name="Maumus F."/>
            <person name="Mayer C."/>
            <person name="Miller J."/>
            <person name="Monier A."/>
            <person name="Salamov A."/>
            <person name="Young J."/>
            <person name="Aguilar M."/>
            <person name="Claverie J.M."/>
            <person name="Frickenhaus S."/>
            <person name="Gonzalez K."/>
            <person name="Herman E.K."/>
            <person name="Lin Y.C."/>
            <person name="Napier J."/>
            <person name="Ogata H."/>
            <person name="Sarno A.F."/>
            <person name="Shmutz J."/>
            <person name="Schroeder D."/>
            <person name="de Vargas C."/>
            <person name="Verret F."/>
            <person name="von Dassow P."/>
            <person name="Valentin K."/>
            <person name="Van de Peer Y."/>
            <person name="Wheeler G."/>
            <person name="Dacks J.B."/>
            <person name="Delwiche C.F."/>
            <person name="Dyhrman S.T."/>
            <person name="Glockner G."/>
            <person name="John U."/>
            <person name="Richards T."/>
            <person name="Worden A.Z."/>
            <person name="Zhang X."/>
            <person name="Grigoriev I.V."/>
            <person name="Allen A.E."/>
            <person name="Bidle K."/>
            <person name="Borodovsky M."/>
            <person name="Bowler C."/>
            <person name="Brownlee C."/>
            <person name="Cock J.M."/>
            <person name="Elias M."/>
            <person name="Gladyshev V.N."/>
            <person name="Groth M."/>
            <person name="Guda C."/>
            <person name="Hadaegh A."/>
            <person name="Iglesias-Rodriguez M.D."/>
            <person name="Jenkins J."/>
            <person name="Jones B.M."/>
            <person name="Lawson T."/>
            <person name="Leese F."/>
            <person name="Lindquist E."/>
            <person name="Lobanov A."/>
            <person name="Lomsadze A."/>
            <person name="Malik S.B."/>
            <person name="Marsh M.E."/>
            <person name="Mackinder L."/>
            <person name="Mock T."/>
            <person name="Mueller-Roeber B."/>
            <person name="Pagarete A."/>
            <person name="Parker M."/>
            <person name="Probert I."/>
            <person name="Quesneville H."/>
            <person name="Raines C."/>
            <person name="Rensing S.A."/>
            <person name="Riano-Pachon D.M."/>
            <person name="Richier S."/>
            <person name="Rokitta S."/>
            <person name="Shiraiwa Y."/>
            <person name="Soanes D.M."/>
            <person name="van der Giezen M."/>
            <person name="Wahlund T.M."/>
            <person name="Williams B."/>
            <person name="Wilson W."/>
            <person name="Wolfe G."/>
            <person name="Wurch L.L."/>
        </authorList>
    </citation>
    <scope>NUCLEOTIDE SEQUENCE</scope>
</reference>
<dbReference type="eggNOG" id="KOG0583">
    <property type="taxonomic scope" value="Eukaryota"/>
</dbReference>
<dbReference type="PANTHER" id="PTHR24346">
    <property type="entry name" value="MAP/MICROTUBULE AFFINITY-REGULATING KINASE"/>
    <property type="match status" value="1"/>
</dbReference>
<dbReference type="EnsemblProtists" id="EOD08496">
    <property type="protein sequence ID" value="EOD08496"/>
    <property type="gene ID" value="EMIHUDRAFT_249049"/>
</dbReference>
<dbReference type="EnsemblProtists" id="EOD29523">
    <property type="protein sequence ID" value="EOD29523"/>
    <property type="gene ID" value="EMIHUDRAFT_233898"/>
</dbReference>
<accession>A0A0D3K188</accession>
<dbReference type="GeneID" id="17254649"/>
<dbReference type="GO" id="GO:0004674">
    <property type="term" value="F:protein serine/threonine kinase activity"/>
    <property type="evidence" value="ECO:0007669"/>
    <property type="project" value="TreeGrafter"/>
</dbReference>
<dbReference type="PaxDb" id="2903-EOD08496"/>
<reference evidence="4" key="2">
    <citation type="submission" date="2024-10" db="UniProtKB">
        <authorList>
            <consortium name="EnsemblProtists"/>
        </authorList>
    </citation>
    <scope>IDENTIFICATION</scope>
</reference>
<dbReference type="HOGENOM" id="CLU_687809_0_0_1"/>
<dbReference type="STRING" id="2903.R1DCF1"/>
<organism evidence="4 5">
    <name type="scientific">Emiliania huxleyi (strain CCMP1516)</name>
    <dbReference type="NCBI Taxonomy" id="280463"/>
    <lineage>
        <taxon>Eukaryota</taxon>
        <taxon>Haptista</taxon>
        <taxon>Haptophyta</taxon>
        <taxon>Prymnesiophyceae</taxon>
        <taxon>Isochrysidales</taxon>
        <taxon>Noelaerhabdaceae</taxon>
        <taxon>Emiliania</taxon>
    </lineage>
</organism>
<dbReference type="PROSITE" id="PS50011">
    <property type="entry name" value="PROTEIN_KINASE_DOM"/>
    <property type="match status" value="1"/>
</dbReference>
<evidence type="ECO:0000256" key="2">
    <source>
        <dbReference type="ARBA" id="ARBA00022840"/>
    </source>
</evidence>
<dbReference type="InterPro" id="IPR011009">
    <property type="entry name" value="Kinase-like_dom_sf"/>
</dbReference>
<evidence type="ECO:0000259" key="3">
    <source>
        <dbReference type="PROSITE" id="PS50011"/>
    </source>
</evidence>
<evidence type="ECO:0000313" key="4">
    <source>
        <dbReference type="EnsemblProtists" id="EOD29523"/>
    </source>
</evidence>
<dbReference type="GO" id="GO:0005524">
    <property type="term" value="F:ATP binding"/>
    <property type="evidence" value="ECO:0007669"/>
    <property type="project" value="UniProtKB-KW"/>
</dbReference>
<protein>
    <recommendedName>
        <fullName evidence="3">Protein kinase domain-containing protein</fullName>
    </recommendedName>
</protein>
<proteinExistence type="predicted"/>
<dbReference type="OMA" id="PRWRAAN"/>
<dbReference type="SUPFAM" id="SSF56112">
    <property type="entry name" value="Protein kinase-like (PK-like)"/>
    <property type="match status" value="1"/>
</dbReference>
<dbReference type="KEGG" id="ehx:EMIHUDRAFT_233898"/>
<dbReference type="RefSeq" id="XP_005781952.1">
    <property type="nucleotide sequence ID" value="XM_005781895.1"/>
</dbReference>
<dbReference type="Gene3D" id="1.10.510.10">
    <property type="entry name" value="Transferase(Phosphotransferase) domain 1"/>
    <property type="match status" value="1"/>
</dbReference>
<evidence type="ECO:0000313" key="5">
    <source>
        <dbReference type="Proteomes" id="UP000013827"/>
    </source>
</evidence>
<name>A0A0D3K188_EMIH1</name>
<evidence type="ECO:0000256" key="1">
    <source>
        <dbReference type="ARBA" id="ARBA00022741"/>
    </source>
</evidence>
<dbReference type="Proteomes" id="UP000013827">
    <property type="component" value="Unassembled WGS sequence"/>
</dbReference>
<dbReference type="GO" id="GO:0005737">
    <property type="term" value="C:cytoplasm"/>
    <property type="evidence" value="ECO:0007669"/>
    <property type="project" value="TreeGrafter"/>
</dbReference>
<dbReference type="RefSeq" id="XP_005760925.1">
    <property type="nucleotide sequence ID" value="XM_005760868.1"/>
</dbReference>
<sequence length="401" mass="42912">MNLPPPAEGWPAADKAAEALFSRFQIDTSRKFGEGGYGATYAAIDNAATGAARNCAAKVVNLSKMKLESLQDECRVLDNLGKDGGHPNVIKLLGHGRGRRSAKQEGQYFIFMEAASGGELFDVVIDRGAKAMTEEEARGFFIGVLSGLMHCHSRGILENVLLSSEGTIKLIDFGLSHTYGKDANGQWDRSQPLRRLVGSKSYVAPEVLSGVGYDGFIADVWSLGVCLFSMLAGFFPLSEANAKDWRFGLLQKTQEKGVSSTVTIHGWYKRKCQLSPGAINLIDSMLACNPKRRIPLGAIAAHEWTAGAPLGGAAAKAALGRSPMTAALPVTAMEEEGPRWRAANPGMDAESLMALLELNDGEGLDDAETAPIYRKLGVDLGEALPLPAFDRQHACTFAAPE</sequence>
<dbReference type="AlphaFoldDB" id="A0A0D3K188"/>
<dbReference type="KEGG" id="ehx:EMIHUDRAFT_249049"/>
<keyword evidence="2" id="KW-0067">ATP-binding</keyword>
<dbReference type="GeneID" id="17274796"/>
<dbReference type="GO" id="GO:0035556">
    <property type="term" value="P:intracellular signal transduction"/>
    <property type="evidence" value="ECO:0007669"/>
    <property type="project" value="TreeGrafter"/>
</dbReference>
<keyword evidence="1" id="KW-0547">Nucleotide-binding</keyword>